<keyword evidence="5" id="KW-1185">Reference proteome</keyword>
<name>A0AAN7NB39_MYCAM</name>
<keyword evidence="2" id="KW-0342">GTP-binding</keyword>
<accession>A0AAN7NB39</accession>
<feature type="region of interest" description="Disordered" evidence="3">
    <location>
        <begin position="175"/>
        <end position="296"/>
    </location>
</feature>
<keyword evidence="1" id="KW-0547">Nucleotide-binding</keyword>
<evidence type="ECO:0000313" key="5">
    <source>
        <dbReference type="Proteomes" id="UP001333110"/>
    </source>
</evidence>
<dbReference type="InterPro" id="IPR027417">
    <property type="entry name" value="P-loop_NTPase"/>
</dbReference>
<dbReference type="Gene3D" id="3.40.50.300">
    <property type="entry name" value="P-loop containing nucleotide triphosphate hydrolases"/>
    <property type="match status" value="2"/>
</dbReference>
<evidence type="ECO:0000256" key="2">
    <source>
        <dbReference type="ARBA" id="ARBA00023134"/>
    </source>
</evidence>
<dbReference type="PROSITE" id="PS51421">
    <property type="entry name" value="RAS"/>
    <property type="match status" value="1"/>
</dbReference>
<reference evidence="4 5" key="1">
    <citation type="journal article" date="2023" name="J. Hered.">
        <title>Chromosome-level genome of the wood stork (Mycteria americana) provides insight into avian chromosome evolution.</title>
        <authorList>
            <person name="Flamio R. Jr."/>
            <person name="Ramstad K.M."/>
        </authorList>
    </citation>
    <scope>NUCLEOTIDE SEQUENCE [LARGE SCALE GENOMIC DNA]</scope>
    <source>
        <strain evidence="4">JAX WOST 10</strain>
    </source>
</reference>
<evidence type="ECO:0000313" key="4">
    <source>
        <dbReference type="EMBL" id="KAK4821471.1"/>
    </source>
</evidence>
<dbReference type="GO" id="GO:0005525">
    <property type="term" value="F:GTP binding"/>
    <property type="evidence" value="ECO:0007669"/>
    <property type="project" value="UniProtKB-KW"/>
</dbReference>
<dbReference type="SMART" id="SM00174">
    <property type="entry name" value="RHO"/>
    <property type="match status" value="1"/>
</dbReference>
<evidence type="ECO:0000256" key="1">
    <source>
        <dbReference type="ARBA" id="ARBA00022741"/>
    </source>
</evidence>
<dbReference type="PANTHER" id="PTHR47977">
    <property type="entry name" value="RAS-RELATED PROTEIN RAB"/>
    <property type="match status" value="1"/>
</dbReference>
<dbReference type="EMBL" id="JAUNZN010000005">
    <property type="protein sequence ID" value="KAK4821471.1"/>
    <property type="molecule type" value="Genomic_DNA"/>
</dbReference>
<feature type="region of interest" description="Disordered" evidence="3">
    <location>
        <begin position="418"/>
        <end position="464"/>
    </location>
</feature>
<feature type="region of interest" description="Disordered" evidence="3">
    <location>
        <begin position="32"/>
        <end position="67"/>
    </location>
</feature>
<feature type="compositionally biased region" description="Low complexity" evidence="3">
    <location>
        <begin position="247"/>
        <end position="261"/>
    </location>
</feature>
<feature type="region of interest" description="Disordered" evidence="3">
    <location>
        <begin position="360"/>
        <end position="384"/>
    </location>
</feature>
<feature type="region of interest" description="Disordered" evidence="3">
    <location>
        <begin position="500"/>
        <end position="521"/>
    </location>
</feature>
<dbReference type="SMART" id="SM00175">
    <property type="entry name" value="RAB"/>
    <property type="match status" value="1"/>
</dbReference>
<organism evidence="4 5">
    <name type="scientific">Mycteria americana</name>
    <name type="common">Wood stork</name>
    <dbReference type="NCBI Taxonomy" id="33587"/>
    <lineage>
        <taxon>Eukaryota</taxon>
        <taxon>Metazoa</taxon>
        <taxon>Chordata</taxon>
        <taxon>Craniata</taxon>
        <taxon>Vertebrata</taxon>
        <taxon>Euteleostomi</taxon>
        <taxon>Archelosauria</taxon>
        <taxon>Archosauria</taxon>
        <taxon>Dinosauria</taxon>
        <taxon>Saurischia</taxon>
        <taxon>Theropoda</taxon>
        <taxon>Coelurosauria</taxon>
        <taxon>Aves</taxon>
        <taxon>Neognathae</taxon>
        <taxon>Neoaves</taxon>
        <taxon>Aequornithes</taxon>
        <taxon>Ciconiiformes</taxon>
        <taxon>Ciconiidae</taxon>
        <taxon>Mycteria</taxon>
    </lineage>
</organism>
<dbReference type="InterPro" id="IPR050227">
    <property type="entry name" value="Rab"/>
</dbReference>
<dbReference type="SMART" id="SM00173">
    <property type="entry name" value="RAS"/>
    <property type="match status" value="1"/>
</dbReference>
<protein>
    <submittedName>
        <fullName evidence="4">Uncharacterized protein</fullName>
    </submittedName>
</protein>
<sequence>MPCPCREQLAPREMAEENLAFASYVRMLRPQAAPSLQDDEQEPLREQRQPALSPAARLARGPASGEPCSRCRARGWHPCRRGGEGRDRHPPGQRGRVGMLGAGHPHGTRGRLARLPSLALPAPPAQGDAAHGLLPALCKPLELEATEPPSPGVLPHPPQGASMLNAFCPAAIPPCLATQPPRRRPRGHPQQVSDGGRRGSAGCGHPSLSTALRHRSRGDNYPRCPSPLQPPGHTETRATAVLASGSSRAQPPARTQPPRSAVRAAAAQRTGPPQPLPGHQGEGSAPGPRLGRGTQVCLPTAPRLRPLTVASVTQQAPGPPTGKAEGPRCSARHFSKRKLPAFAPEVHRQLPIRCKGPGWGGGGEAGAQPHRPLSRQGCERREEPAPPCPMYRLVLAGDRGTGKSSFLLRLCTNEFRGDISSTLGTRPPPPSTPGTRAGAEARQQRLSVPPGRGGLPDKAAAGGRRANHVRDLGHGRAGEVRAQGLGLLLPCRARSQWAGSHRTGSGVAGLARPRSSDSPGPRYRSITRSYFRKAHGVLLLYDISSPSSFLSVRQWIEDIKATERPLPLMLVGNKMDLRPGLPEAAGVHTAHGQQLAMAHSSLFCETSAKDGTNVVEAVLHLAREVKRTVSQSKGHSAGLDLSIPPRAAPRCCWT</sequence>
<dbReference type="Proteomes" id="UP001333110">
    <property type="component" value="Unassembled WGS sequence"/>
</dbReference>
<dbReference type="PROSITE" id="PS51419">
    <property type="entry name" value="RAB"/>
    <property type="match status" value="1"/>
</dbReference>
<dbReference type="GO" id="GO:0003924">
    <property type="term" value="F:GTPase activity"/>
    <property type="evidence" value="ECO:0007669"/>
    <property type="project" value="InterPro"/>
</dbReference>
<dbReference type="InterPro" id="IPR001806">
    <property type="entry name" value="Small_GTPase"/>
</dbReference>
<comment type="caution">
    <text evidence="4">The sequence shown here is derived from an EMBL/GenBank/DDBJ whole genome shotgun (WGS) entry which is preliminary data.</text>
</comment>
<gene>
    <name evidence="4" type="ORF">QYF61_020685</name>
</gene>
<dbReference type="Pfam" id="PF00071">
    <property type="entry name" value="Ras"/>
    <property type="match status" value="1"/>
</dbReference>
<proteinExistence type="predicted"/>
<evidence type="ECO:0000256" key="3">
    <source>
        <dbReference type="SAM" id="MobiDB-lite"/>
    </source>
</evidence>
<dbReference type="AlphaFoldDB" id="A0AAN7NB39"/>
<dbReference type="SUPFAM" id="SSF52540">
    <property type="entry name" value="P-loop containing nucleoside triphosphate hydrolases"/>
    <property type="match status" value="1"/>
</dbReference>
<dbReference type="CDD" id="cd00154">
    <property type="entry name" value="Rab"/>
    <property type="match status" value="1"/>
</dbReference>